<feature type="domain" description="Type I restriction modification DNA specificity" evidence="4">
    <location>
        <begin position="204"/>
        <end position="372"/>
    </location>
</feature>
<dbReference type="EMBL" id="VSSQ01000501">
    <property type="protein sequence ID" value="MPL96254.1"/>
    <property type="molecule type" value="Genomic_DNA"/>
</dbReference>
<evidence type="ECO:0000313" key="5">
    <source>
        <dbReference type="EMBL" id="MPL96254.1"/>
    </source>
</evidence>
<dbReference type="Gene3D" id="3.90.220.20">
    <property type="entry name" value="DNA methylase specificity domains"/>
    <property type="match status" value="2"/>
</dbReference>
<keyword evidence="2" id="KW-0680">Restriction system</keyword>
<comment type="similarity">
    <text evidence="1">Belongs to the type-I restriction system S methylase family.</text>
</comment>
<name>A0A644VXP7_9ZZZZ</name>
<reference evidence="5" key="1">
    <citation type="submission" date="2019-08" db="EMBL/GenBank/DDBJ databases">
        <authorList>
            <person name="Kucharzyk K."/>
            <person name="Murdoch R.W."/>
            <person name="Higgins S."/>
            <person name="Loffler F."/>
        </authorList>
    </citation>
    <scope>NUCLEOTIDE SEQUENCE</scope>
</reference>
<keyword evidence="3" id="KW-0238">DNA-binding</keyword>
<dbReference type="SUPFAM" id="SSF116734">
    <property type="entry name" value="DNA methylase specificity domain"/>
    <property type="match status" value="2"/>
</dbReference>
<sequence length="399" mass="45769">MKSSYDILGNHIRLVDERNGKLLSERVLGINIDKFFMPSVANVIGTDLSKYKLITQGRFACNPMHVGRDERLPVALYTDSSPAIVSPAYFMFEITDKTVLNDEFLMMWFRRPEFDRICWLKTDGSVRGGISWDDICRIEVPVLPYDEQLRIVQSYKAITERIELKRKINDNLATTIKTIFKSWFLDFDAVKDMEFVQSQYGLIPQSWHYKLLGDLCECVTKGTTPTTLGKDFTDSGINFIKGESINDDHSFNKALFAHIDEETDKLLRRSRILENDIVFTIAGTLGKFALVDSSVVPANTNQAVAIIRTSKITPEMLYSYFIGEWQVEFYKKNTQQAVQANLSLTTIKDLPILLPDKESQQRYMNLVEPFIKAMRTNFAEVERLSELQIQLLTRLSSSC</sequence>
<organism evidence="5">
    <name type="scientific">bioreactor metagenome</name>
    <dbReference type="NCBI Taxonomy" id="1076179"/>
    <lineage>
        <taxon>unclassified sequences</taxon>
        <taxon>metagenomes</taxon>
        <taxon>ecological metagenomes</taxon>
    </lineage>
</organism>
<evidence type="ECO:0000256" key="1">
    <source>
        <dbReference type="ARBA" id="ARBA00010923"/>
    </source>
</evidence>
<protein>
    <recommendedName>
        <fullName evidence="4">Type I restriction modification DNA specificity domain-containing protein</fullName>
    </recommendedName>
</protein>
<dbReference type="PANTHER" id="PTHR30408">
    <property type="entry name" value="TYPE-1 RESTRICTION ENZYME ECOKI SPECIFICITY PROTEIN"/>
    <property type="match status" value="1"/>
</dbReference>
<dbReference type="PANTHER" id="PTHR30408:SF12">
    <property type="entry name" value="TYPE I RESTRICTION ENZYME MJAVIII SPECIFICITY SUBUNIT"/>
    <property type="match status" value="1"/>
</dbReference>
<dbReference type="InterPro" id="IPR052021">
    <property type="entry name" value="Type-I_RS_S_subunit"/>
</dbReference>
<accession>A0A644VXP7</accession>
<evidence type="ECO:0000256" key="2">
    <source>
        <dbReference type="ARBA" id="ARBA00022747"/>
    </source>
</evidence>
<dbReference type="InterPro" id="IPR000055">
    <property type="entry name" value="Restrct_endonuc_typeI_TRD"/>
</dbReference>
<gene>
    <name evidence="5" type="ORF">SDC9_42429</name>
</gene>
<evidence type="ECO:0000259" key="4">
    <source>
        <dbReference type="Pfam" id="PF01420"/>
    </source>
</evidence>
<dbReference type="InterPro" id="IPR044946">
    <property type="entry name" value="Restrct_endonuc_typeI_TRD_sf"/>
</dbReference>
<proteinExistence type="inferred from homology"/>
<dbReference type="GO" id="GO:0003677">
    <property type="term" value="F:DNA binding"/>
    <property type="evidence" value="ECO:0007669"/>
    <property type="project" value="UniProtKB-KW"/>
</dbReference>
<comment type="caution">
    <text evidence="5">The sequence shown here is derived from an EMBL/GenBank/DDBJ whole genome shotgun (WGS) entry which is preliminary data.</text>
</comment>
<dbReference type="AlphaFoldDB" id="A0A644VXP7"/>
<evidence type="ECO:0000256" key="3">
    <source>
        <dbReference type="ARBA" id="ARBA00023125"/>
    </source>
</evidence>
<dbReference type="GO" id="GO:0009307">
    <property type="term" value="P:DNA restriction-modification system"/>
    <property type="evidence" value="ECO:0007669"/>
    <property type="project" value="UniProtKB-KW"/>
</dbReference>
<dbReference type="Pfam" id="PF01420">
    <property type="entry name" value="Methylase_S"/>
    <property type="match status" value="1"/>
</dbReference>